<dbReference type="Pfam" id="PF00640">
    <property type="entry name" value="PID"/>
    <property type="match status" value="1"/>
</dbReference>
<evidence type="ECO:0000256" key="1">
    <source>
        <dbReference type="SAM" id="MobiDB-lite"/>
    </source>
</evidence>
<dbReference type="InterPro" id="IPR006020">
    <property type="entry name" value="PTB/PI_dom"/>
</dbReference>
<dbReference type="Gene3D" id="2.30.29.30">
    <property type="entry name" value="Pleckstrin-homology domain (PH domain)/Phosphotyrosine-binding domain (PTB)"/>
    <property type="match status" value="1"/>
</dbReference>
<feature type="compositionally biased region" description="Polar residues" evidence="1">
    <location>
        <begin position="488"/>
        <end position="503"/>
    </location>
</feature>
<feature type="region of interest" description="Disordered" evidence="1">
    <location>
        <begin position="470"/>
        <end position="546"/>
    </location>
</feature>
<dbReference type="OrthoDB" id="10030336at2759"/>
<dbReference type="AlphaFoldDB" id="A0A1W0W8F0"/>
<feature type="region of interest" description="Disordered" evidence="1">
    <location>
        <begin position="236"/>
        <end position="258"/>
    </location>
</feature>
<dbReference type="GO" id="GO:0050998">
    <property type="term" value="F:nitric-oxide synthase binding"/>
    <property type="evidence" value="ECO:0007669"/>
    <property type="project" value="TreeGrafter"/>
</dbReference>
<name>A0A1W0W8F0_HYPEX</name>
<organism evidence="3 4">
    <name type="scientific">Hypsibius exemplaris</name>
    <name type="common">Freshwater tardigrade</name>
    <dbReference type="NCBI Taxonomy" id="2072580"/>
    <lineage>
        <taxon>Eukaryota</taxon>
        <taxon>Metazoa</taxon>
        <taxon>Ecdysozoa</taxon>
        <taxon>Tardigrada</taxon>
        <taxon>Eutardigrada</taxon>
        <taxon>Parachela</taxon>
        <taxon>Hypsibioidea</taxon>
        <taxon>Hypsibiidae</taxon>
        <taxon>Hypsibius</taxon>
    </lineage>
</organism>
<dbReference type="SMART" id="SM00462">
    <property type="entry name" value="PTB"/>
    <property type="match status" value="1"/>
</dbReference>
<accession>A0A1W0W8F0</accession>
<dbReference type="InterPro" id="IPR051133">
    <property type="entry name" value="Adapter_Engulfment-Domain"/>
</dbReference>
<dbReference type="Proteomes" id="UP000192578">
    <property type="component" value="Unassembled WGS sequence"/>
</dbReference>
<reference evidence="4" key="1">
    <citation type="submission" date="2017-01" db="EMBL/GenBank/DDBJ databases">
        <title>Comparative genomics of anhydrobiosis in the tardigrade Hypsibius dujardini.</title>
        <authorList>
            <person name="Yoshida Y."/>
            <person name="Koutsovoulos G."/>
            <person name="Laetsch D."/>
            <person name="Stevens L."/>
            <person name="Kumar S."/>
            <person name="Horikawa D."/>
            <person name="Ishino K."/>
            <person name="Komine S."/>
            <person name="Tomita M."/>
            <person name="Blaxter M."/>
            <person name="Arakawa K."/>
        </authorList>
    </citation>
    <scope>NUCLEOTIDE SEQUENCE [LARGE SCALE GENOMIC DNA]</scope>
    <source>
        <strain evidence="4">Z151</strain>
    </source>
</reference>
<sequence length="546" mass="59219">MRPDRLILDMENSLTDMTASNDPATLIANRNRASGRFGSKRIFSMFFPRSNQLLPATNHGVTSKDPVTGEETVTYSADAFQHGISFEAKLIGVLEIPRPQSRMEIVAAMRRVRYEHKTKGIGKRKVDLKISVDGVRVCSHDGGRNRLAFGRVEYDKLDNLISLEAEPITILNHPVHRIFYVSHDSQDLNVFSYIVRENLNDNLRCIVFKARRKAEAMQIVKTIGQAFDVCHQLQQQRESRPKLMGPTAQASPGKPNYPSNILNNSTTGTGRTGTVLPLPPTTATMTGMLPLSDSQNSLHASSTSSAVEELLPSTSSILPANGNRHSGTCPNIQRIKKSLSELNPTCRNGLPHTLTGSITTSHVTGAITSRSFATATDPFSVSRISGVSSSLLPLEGIARQQSASHSCLTVINARLDHEIQKSRVAKSQIAFLKNQVASETAARVDAQNRIDELLRQNAMLLDVIEGLLAPEDSPTSTSKANAKESLSRLRSGTGYATNGSLTQARGAARGSTSTGSSTEGQIGHTSSPDSGVKSAFSYHLNDDETY</sequence>
<keyword evidence="4" id="KW-1185">Reference proteome</keyword>
<feature type="compositionally biased region" description="Low complexity" evidence="1">
    <location>
        <begin position="504"/>
        <end position="518"/>
    </location>
</feature>
<dbReference type="EMBL" id="MTYJ01000170">
    <property type="protein sequence ID" value="OQV11477.1"/>
    <property type="molecule type" value="Genomic_DNA"/>
</dbReference>
<dbReference type="InterPro" id="IPR011993">
    <property type="entry name" value="PH-like_dom_sf"/>
</dbReference>
<dbReference type="PROSITE" id="PS01179">
    <property type="entry name" value="PID"/>
    <property type="match status" value="1"/>
</dbReference>
<dbReference type="SUPFAM" id="SSF50729">
    <property type="entry name" value="PH domain-like"/>
    <property type="match status" value="1"/>
</dbReference>
<protein>
    <submittedName>
        <fullName evidence="3">Dystrophin-like protein 1</fullName>
    </submittedName>
</protein>
<dbReference type="PANTHER" id="PTHR11232:SF17">
    <property type="entry name" value="CAPON-LIKE PROTEIN"/>
    <property type="match status" value="1"/>
</dbReference>
<feature type="compositionally biased region" description="Polar residues" evidence="1">
    <location>
        <begin position="519"/>
        <end position="529"/>
    </location>
</feature>
<dbReference type="PANTHER" id="PTHR11232">
    <property type="entry name" value="PHOSPHOTYROSINE INTERACTION DOMAIN-CONTAINING FAMILY MEMBER"/>
    <property type="match status" value="1"/>
</dbReference>
<feature type="domain" description="PID" evidence="2">
    <location>
        <begin position="83"/>
        <end position="238"/>
    </location>
</feature>
<evidence type="ECO:0000259" key="2">
    <source>
        <dbReference type="PROSITE" id="PS01179"/>
    </source>
</evidence>
<proteinExistence type="predicted"/>
<comment type="caution">
    <text evidence="3">The sequence shown here is derived from an EMBL/GenBank/DDBJ whole genome shotgun (WGS) entry which is preliminary data.</text>
</comment>
<gene>
    <name evidence="3" type="ORF">BV898_14206</name>
</gene>
<evidence type="ECO:0000313" key="4">
    <source>
        <dbReference type="Proteomes" id="UP000192578"/>
    </source>
</evidence>
<evidence type="ECO:0000313" key="3">
    <source>
        <dbReference type="EMBL" id="OQV11477.1"/>
    </source>
</evidence>